<reference evidence="3 4" key="1">
    <citation type="submission" date="2024-09" db="EMBL/GenBank/DDBJ databases">
        <authorList>
            <person name="Sun Q."/>
            <person name="Mori K."/>
        </authorList>
    </citation>
    <scope>NUCLEOTIDE SEQUENCE [LARGE SCALE GENOMIC DNA]</scope>
    <source>
        <strain evidence="3 4">ATCC 51272</strain>
    </source>
</reference>
<dbReference type="PANTHER" id="PTHR41775:SF1">
    <property type="entry name" value="PEPTIDASE M6-LIKE DOMAIN-CONTAINING PROTEIN"/>
    <property type="match status" value="1"/>
</dbReference>
<keyword evidence="3" id="KW-0645">Protease</keyword>
<evidence type="ECO:0000313" key="4">
    <source>
        <dbReference type="Proteomes" id="UP001589688"/>
    </source>
</evidence>
<organism evidence="3 4">
    <name type="scientific">Hallella seregens ATCC 51272</name>
    <dbReference type="NCBI Taxonomy" id="1336250"/>
    <lineage>
        <taxon>Bacteria</taxon>
        <taxon>Pseudomonadati</taxon>
        <taxon>Bacteroidota</taxon>
        <taxon>Bacteroidia</taxon>
        <taxon>Bacteroidales</taxon>
        <taxon>Prevotellaceae</taxon>
        <taxon>Hallella</taxon>
    </lineage>
</organism>
<gene>
    <name evidence="3" type="ORF">ACFFK8_09995</name>
</gene>
<comment type="caution">
    <text evidence="3">The sequence shown here is derived from an EMBL/GenBank/DDBJ whole genome shotgun (WGS) entry which is preliminary data.</text>
</comment>
<feature type="chain" id="PRO_5045651573" evidence="1">
    <location>
        <begin position="20"/>
        <end position="739"/>
    </location>
</feature>
<dbReference type="EMBL" id="JBHLZF010000002">
    <property type="protein sequence ID" value="MFB9898110.1"/>
    <property type="molecule type" value="Genomic_DNA"/>
</dbReference>
<dbReference type="Proteomes" id="UP001589688">
    <property type="component" value="Unassembled WGS sequence"/>
</dbReference>
<dbReference type="GO" id="GO:0008237">
    <property type="term" value="F:metallopeptidase activity"/>
    <property type="evidence" value="ECO:0007669"/>
    <property type="project" value="UniProtKB-KW"/>
</dbReference>
<sequence length="739" mass="81300">MKKILMTLVLSLATLALNAVPARRGVWRTATLSDGNTVRVELRGDEHLHYWQSADGRRFLPDGDGRFREIDTEAMGAMRRRAQVRREGVQTRRRAALRRVKTNQGLYEGNRRGLVILVEFADKSFQTANDKVFFTRVANELGFREGNFKGSVKDYFLAQSNGRFVLDFDVVGPVKLPNGYAYYGKNDGEGNEPHAVEMVKEACEAAADSVDFGRYDWDGDGYVDQVYVLYAGHGEADYGTGSVGTQGDDDVVWPHEWTISSATTVYDSRGLIQHMGKPLELDGVKVDTYACSNELDYAGKTAGVGTMCHEFTHCLGLPDFYDTSSQGSNFGMGDWDLMCSGSYNGDSYRPAGYTAYEKMVAGWLQPVELKADTLVADMKPMSEHGASYIIRNDGHDDEYYLVENRQRTGWDTALPGRGLLVTHVDYDEKIWFYNEVNTTGSSSYTKNNHQRLTIFHADNSTTYTSQQTDLYPYGQKDSLTATSVPAARLYHSNASGKKLMDGALLGIQQQGGGLMTFRFRANGASGGGTVVDPSTEVLLHETFDQCAGNGGNDNQFNGQVASAMFTPDLSGWTDYVHAYGGKQCARFGTSASVGSGMVTSPAFTLPGDTVALSFRAAGWDARRDGMQLLLTLNGGNARFVGSNATDTVLTMAKGQWEVYKFRLAGKGSASLTFSPSNRFFLDDVLVERPLATGIRAVERRPQDGLRNGRIYTLGGQYVGVDLQRLPHGVYIQDGRKVVR</sequence>
<dbReference type="NCBIfam" id="TIGR03296">
    <property type="entry name" value="M6dom_TIGR03296"/>
    <property type="match status" value="1"/>
</dbReference>
<evidence type="ECO:0000256" key="1">
    <source>
        <dbReference type="SAM" id="SignalP"/>
    </source>
</evidence>
<dbReference type="SUPFAM" id="SSF55486">
    <property type="entry name" value="Metalloproteases ('zincins'), catalytic domain"/>
    <property type="match status" value="1"/>
</dbReference>
<proteinExistence type="predicted"/>
<dbReference type="Pfam" id="PF05547">
    <property type="entry name" value="Peptidase_M6"/>
    <property type="match status" value="1"/>
</dbReference>
<dbReference type="RefSeq" id="WP_027952127.1">
    <property type="nucleotide sequence ID" value="NZ_JADU01000012.1"/>
</dbReference>
<accession>A0ABV5ZL76</accession>
<keyword evidence="4" id="KW-1185">Reference proteome</keyword>
<name>A0ABV5ZL76_9BACT</name>
<evidence type="ECO:0000313" key="3">
    <source>
        <dbReference type="EMBL" id="MFB9898110.1"/>
    </source>
</evidence>
<dbReference type="InterPro" id="IPR008757">
    <property type="entry name" value="Peptidase_M6-like_domain"/>
</dbReference>
<keyword evidence="3" id="KW-0378">Hydrolase</keyword>
<feature type="domain" description="Peptidase M6-like" evidence="2">
    <location>
        <begin position="145"/>
        <end position="358"/>
    </location>
</feature>
<protein>
    <submittedName>
        <fullName evidence="3">M6 family metalloprotease domain-containing protein</fullName>
    </submittedName>
</protein>
<evidence type="ECO:0000259" key="2">
    <source>
        <dbReference type="Pfam" id="PF05547"/>
    </source>
</evidence>
<keyword evidence="1" id="KW-0732">Signal</keyword>
<keyword evidence="3" id="KW-0482">Metalloprotease</keyword>
<dbReference type="PANTHER" id="PTHR41775">
    <property type="entry name" value="SECRETED PROTEIN-RELATED"/>
    <property type="match status" value="1"/>
</dbReference>
<feature type="signal peptide" evidence="1">
    <location>
        <begin position="1"/>
        <end position="19"/>
    </location>
</feature>